<name>A0A9X1RJ57_9BRAD</name>
<evidence type="ECO:0000313" key="2">
    <source>
        <dbReference type="EMBL" id="MCG2632996.1"/>
    </source>
</evidence>
<dbReference type="RefSeq" id="WP_237892111.1">
    <property type="nucleotide sequence ID" value="NZ_JAKLTY010000057.1"/>
</dbReference>
<dbReference type="AlphaFoldDB" id="A0A9X1RJ57"/>
<keyword evidence="1" id="KW-1133">Transmembrane helix</keyword>
<feature type="transmembrane region" description="Helical" evidence="1">
    <location>
        <begin position="96"/>
        <end position="118"/>
    </location>
</feature>
<comment type="caution">
    <text evidence="2">The sequence shown here is derived from an EMBL/GenBank/DDBJ whole genome shotgun (WGS) entry which is preliminary data.</text>
</comment>
<sequence length="140" mass="15323">MLPILVDPNHGDVGGTQIVFGQIVQGRAFLPIVQVPDLTRRHGIKLNTGRRLRAQHQPLGCEIRTLLDPLGEAGGPTYSARRLRSSIGMSNGMRKLLLIVVGVCFWVVLLAAIITTVARLSTEKERRSQAVAAHLSKTKR</sequence>
<organism evidence="2 3">
    <name type="scientific">Bradyrhizobium zhengyangense</name>
    <dbReference type="NCBI Taxonomy" id="2911009"/>
    <lineage>
        <taxon>Bacteria</taxon>
        <taxon>Pseudomonadati</taxon>
        <taxon>Pseudomonadota</taxon>
        <taxon>Alphaproteobacteria</taxon>
        <taxon>Hyphomicrobiales</taxon>
        <taxon>Nitrobacteraceae</taxon>
        <taxon>Bradyrhizobium</taxon>
    </lineage>
</organism>
<dbReference type="EMBL" id="JAKLTY010000057">
    <property type="protein sequence ID" value="MCG2632996.1"/>
    <property type="molecule type" value="Genomic_DNA"/>
</dbReference>
<dbReference type="Proteomes" id="UP001139054">
    <property type="component" value="Unassembled WGS sequence"/>
</dbReference>
<evidence type="ECO:0000256" key="1">
    <source>
        <dbReference type="SAM" id="Phobius"/>
    </source>
</evidence>
<proteinExistence type="predicted"/>
<protein>
    <submittedName>
        <fullName evidence="2">Uncharacterized protein</fullName>
    </submittedName>
</protein>
<evidence type="ECO:0000313" key="3">
    <source>
        <dbReference type="Proteomes" id="UP001139054"/>
    </source>
</evidence>
<keyword evidence="1" id="KW-0472">Membrane</keyword>
<accession>A0A9X1RJ57</accession>
<keyword evidence="1" id="KW-0812">Transmembrane</keyword>
<gene>
    <name evidence="2" type="ORF">L6654_41265</name>
</gene>
<reference evidence="2" key="1">
    <citation type="submission" date="2022-01" db="EMBL/GenBank/DDBJ databases">
        <title>Genome sequnece data of strain Bradyrhizobium sp. nov.</title>
        <authorList>
            <person name="Zhang J."/>
        </authorList>
    </citation>
    <scope>NUCLEOTIDE SEQUENCE</scope>
    <source>
        <strain evidence="2">WYCCWR 13023</strain>
    </source>
</reference>